<comment type="caution">
    <text evidence="6">The sequence shown here is derived from an EMBL/GenBank/DDBJ whole genome shotgun (WGS) entry which is preliminary data.</text>
</comment>
<accession>A0ABR5SF49</accession>
<dbReference type="RefSeq" id="WP_085052842.1">
    <property type="nucleotide sequence ID" value="NZ_LNQR01000078.1"/>
</dbReference>
<dbReference type="PROSITE" id="PS50109">
    <property type="entry name" value="HIS_KIN"/>
    <property type="match status" value="1"/>
</dbReference>
<dbReference type="InterPro" id="IPR050351">
    <property type="entry name" value="BphY/WalK/GraS-like"/>
</dbReference>
<dbReference type="GO" id="GO:0004673">
    <property type="term" value="F:protein histidine kinase activity"/>
    <property type="evidence" value="ECO:0007669"/>
    <property type="project" value="UniProtKB-EC"/>
</dbReference>
<evidence type="ECO:0000313" key="7">
    <source>
        <dbReference type="Proteomes" id="UP000060487"/>
    </source>
</evidence>
<evidence type="ECO:0000313" key="6">
    <source>
        <dbReference type="EMBL" id="KWT83424.1"/>
    </source>
</evidence>
<dbReference type="CDD" id="cd00075">
    <property type="entry name" value="HATPase"/>
    <property type="match status" value="1"/>
</dbReference>
<sequence>MDRIYELVKGKKKDYRAYNFTQEQGDALKSFFDLAQELSDIEDLYRLCVVVPKVFLNLDSRLYLAGPAGTADQRCANMVLFASTGDTAGYNDTVQYRNSPMPQHILPTEKPYRFNDTLILTIRGKKFQADLSPTTDNILGFLEVYPNTDLNEADELFLGKYANRIGYSLHNRYLLNKNIEHLKFIQSLVADIEHNIIVPNMIFKLFLRRLKGKITKNTEIEKLLIAYAIEEQCDTICIERLLDELTEVNRGLTDEFQSIERHYKSTTLFLETLLRKSHFDKGHLTLRTKSCNMRRDVILPQLERFLERFDEMGIEVDGSGCGAEGDEIISVVDIGLIAQVFANLFSNALKYASVVITPDRENKKFVKYGREIIKDYFGQCKDGVKFSVFSSGAHIKPEERDRIFEEGFRGSNVEQRPGTGHGLTFIKNAVEIHGGVFGYEPVDLGNSFYFVLPV</sequence>
<dbReference type="InterPro" id="IPR005467">
    <property type="entry name" value="His_kinase_dom"/>
</dbReference>
<dbReference type="EMBL" id="LNQR01000078">
    <property type="protein sequence ID" value="KWT83424.1"/>
    <property type="molecule type" value="Genomic_DNA"/>
</dbReference>
<keyword evidence="4 6" id="KW-0418">Kinase</keyword>
<reference evidence="6 7" key="1">
    <citation type="submission" date="2015-11" db="EMBL/GenBank/DDBJ databases">
        <authorList>
            <person name="Lin W."/>
        </authorList>
    </citation>
    <scope>NUCLEOTIDE SEQUENCE [LARGE SCALE GENOMIC DNA]</scope>
    <source>
        <strain evidence="6 7">HCH-1</strain>
    </source>
</reference>
<evidence type="ECO:0000256" key="1">
    <source>
        <dbReference type="ARBA" id="ARBA00000085"/>
    </source>
</evidence>
<gene>
    <name evidence="6" type="ORF">ASN18_2240</name>
</gene>
<dbReference type="InterPro" id="IPR004358">
    <property type="entry name" value="Sig_transdc_His_kin-like_C"/>
</dbReference>
<evidence type="ECO:0000256" key="4">
    <source>
        <dbReference type="ARBA" id="ARBA00022777"/>
    </source>
</evidence>
<dbReference type="InterPro" id="IPR003594">
    <property type="entry name" value="HATPase_dom"/>
</dbReference>
<evidence type="ECO:0000259" key="5">
    <source>
        <dbReference type="PROSITE" id="PS50109"/>
    </source>
</evidence>
<dbReference type="InterPro" id="IPR036890">
    <property type="entry name" value="HATPase_C_sf"/>
</dbReference>
<dbReference type="PANTHER" id="PTHR42878">
    <property type="entry name" value="TWO-COMPONENT HISTIDINE KINASE"/>
    <property type="match status" value="1"/>
</dbReference>
<dbReference type="Pfam" id="PF02518">
    <property type="entry name" value="HATPase_c"/>
    <property type="match status" value="1"/>
</dbReference>
<comment type="catalytic activity">
    <reaction evidence="1">
        <text>ATP + protein L-histidine = ADP + protein N-phospho-L-histidine.</text>
        <dbReference type="EC" id="2.7.13.3"/>
    </reaction>
</comment>
<keyword evidence="3 6" id="KW-0808">Transferase</keyword>
<dbReference type="PANTHER" id="PTHR42878:SF14">
    <property type="entry name" value="OSMOLARITY TWO-COMPONENT SYSTEM PROTEIN SSK1"/>
    <property type="match status" value="1"/>
</dbReference>
<proteinExistence type="predicted"/>
<dbReference type="EC" id="2.7.13.3" evidence="2"/>
<organism evidence="6 7">
    <name type="scientific">Candidatus Magnetominusculus xianensis</name>
    <dbReference type="NCBI Taxonomy" id="1748249"/>
    <lineage>
        <taxon>Bacteria</taxon>
        <taxon>Pseudomonadati</taxon>
        <taxon>Nitrospirota</taxon>
        <taxon>Nitrospiria</taxon>
        <taxon>Nitrospirales</taxon>
        <taxon>Nitrospiraceae</taxon>
        <taxon>Candidatus Magnetominusculus</taxon>
    </lineage>
</organism>
<dbReference type="PRINTS" id="PR00344">
    <property type="entry name" value="BCTRLSENSOR"/>
</dbReference>
<name>A0ABR5SF49_9BACT</name>
<dbReference type="SUPFAM" id="SSF55874">
    <property type="entry name" value="ATPase domain of HSP90 chaperone/DNA topoisomerase II/histidine kinase"/>
    <property type="match status" value="1"/>
</dbReference>
<feature type="domain" description="Histidine kinase" evidence="5">
    <location>
        <begin position="337"/>
        <end position="454"/>
    </location>
</feature>
<keyword evidence="7" id="KW-1185">Reference proteome</keyword>
<evidence type="ECO:0000256" key="3">
    <source>
        <dbReference type="ARBA" id="ARBA00022679"/>
    </source>
</evidence>
<dbReference type="Gene3D" id="3.30.565.10">
    <property type="entry name" value="Histidine kinase-like ATPase, C-terminal domain"/>
    <property type="match status" value="1"/>
</dbReference>
<protein>
    <recommendedName>
        <fullName evidence="2">histidine kinase</fullName>
        <ecNumber evidence="2">2.7.13.3</ecNumber>
    </recommendedName>
</protein>
<dbReference type="Proteomes" id="UP000060487">
    <property type="component" value="Unassembled WGS sequence"/>
</dbReference>
<dbReference type="SMART" id="SM00387">
    <property type="entry name" value="HATPase_c"/>
    <property type="match status" value="1"/>
</dbReference>
<evidence type="ECO:0000256" key="2">
    <source>
        <dbReference type="ARBA" id="ARBA00012438"/>
    </source>
</evidence>